<dbReference type="PROSITE" id="PS51781">
    <property type="entry name" value="SH3B"/>
    <property type="match status" value="1"/>
</dbReference>
<dbReference type="Gene3D" id="1.25.40.10">
    <property type="entry name" value="Tetratricopeptide repeat domain"/>
    <property type="match status" value="1"/>
</dbReference>
<keyword evidence="1" id="KW-0472">Membrane</keyword>
<evidence type="ECO:0000259" key="2">
    <source>
        <dbReference type="PROSITE" id="PS51781"/>
    </source>
</evidence>
<gene>
    <name evidence="3" type="ORF">GCM10011514_11830</name>
</gene>
<dbReference type="Proteomes" id="UP000609064">
    <property type="component" value="Unassembled WGS sequence"/>
</dbReference>
<dbReference type="SMART" id="SM00287">
    <property type="entry name" value="SH3b"/>
    <property type="match status" value="1"/>
</dbReference>
<keyword evidence="1" id="KW-0812">Transmembrane</keyword>
<protein>
    <recommendedName>
        <fullName evidence="2">SH3b domain-containing protein</fullName>
    </recommendedName>
</protein>
<evidence type="ECO:0000313" key="4">
    <source>
        <dbReference type="Proteomes" id="UP000609064"/>
    </source>
</evidence>
<dbReference type="SUPFAM" id="SSF48452">
    <property type="entry name" value="TPR-like"/>
    <property type="match status" value="1"/>
</dbReference>
<dbReference type="AlphaFoldDB" id="A0A916YLA6"/>
<dbReference type="EMBL" id="BMKK01000002">
    <property type="protein sequence ID" value="GGD49267.1"/>
    <property type="molecule type" value="Genomic_DNA"/>
</dbReference>
<dbReference type="InterPro" id="IPR011990">
    <property type="entry name" value="TPR-like_helical_dom_sf"/>
</dbReference>
<feature type="transmembrane region" description="Helical" evidence="1">
    <location>
        <begin position="162"/>
        <end position="179"/>
    </location>
</feature>
<feature type="transmembrane region" description="Helical" evidence="1">
    <location>
        <begin position="132"/>
        <end position="150"/>
    </location>
</feature>
<reference evidence="3" key="2">
    <citation type="submission" date="2020-09" db="EMBL/GenBank/DDBJ databases">
        <authorList>
            <person name="Sun Q."/>
            <person name="Zhou Y."/>
        </authorList>
    </citation>
    <scope>NUCLEOTIDE SEQUENCE</scope>
    <source>
        <strain evidence="3">CGMCC 1.15958</strain>
    </source>
</reference>
<accession>A0A916YLA6</accession>
<feature type="domain" description="SH3b" evidence="2">
    <location>
        <begin position="183"/>
        <end position="245"/>
    </location>
</feature>
<sequence>MQTYFLKFLKIFFFFFLIFTQVLDTQGQTSLNKKADSLFIQKKFDEAKSIYEKIIENSQNVNPKIYLKLANISETKGEFVKELYYLNLYFFKQPNEKVFEKMYIVATENGFSGYEKNDLNYFLFYYRQYSNYVWAGFLLLGIYIFTVLVLKKKNNQFSPIRHKVIFIVYLVFLASLINLPNNYKSVIIKNEKVYLRDYPSAASQIIGSISEGNRLNVIKTDDIWYQVLWEGKFCYLKESDIWVVK</sequence>
<dbReference type="Pfam" id="PF08239">
    <property type="entry name" value="SH3_3"/>
    <property type="match status" value="1"/>
</dbReference>
<name>A0A916YLA6_9BACT</name>
<evidence type="ECO:0000256" key="1">
    <source>
        <dbReference type="SAM" id="Phobius"/>
    </source>
</evidence>
<proteinExistence type="predicted"/>
<evidence type="ECO:0000313" key="3">
    <source>
        <dbReference type="EMBL" id="GGD49267.1"/>
    </source>
</evidence>
<organism evidence="3 4">
    <name type="scientific">Emticicia aquatilis</name>
    <dbReference type="NCBI Taxonomy" id="1537369"/>
    <lineage>
        <taxon>Bacteria</taxon>
        <taxon>Pseudomonadati</taxon>
        <taxon>Bacteroidota</taxon>
        <taxon>Cytophagia</taxon>
        <taxon>Cytophagales</taxon>
        <taxon>Leadbetterellaceae</taxon>
        <taxon>Emticicia</taxon>
    </lineage>
</organism>
<dbReference type="Gene3D" id="2.30.30.40">
    <property type="entry name" value="SH3 Domains"/>
    <property type="match status" value="1"/>
</dbReference>
<dbReference type="InterPro" id="IPR003646">
    <property type="entry name" value="SH3-like_bac-type"/>
</dbReference>
<dbReference type="RefSeq" id="WP_188765112.1">
    <property type="nucleotide sequence ID" value="NZ_BMKK01000002.1"/>
</dbReference>
<keyword evidence="1" id="KW-1133">Transmembrane helix</keyword>
<reference evidence="3" key="1">
    <citation type="journal article" date="2014" name="Int. J. Syst. Evol. Microbiol.">
        <title>Complete genome sequence of Corynebacterium casei LMG S-19264T (=DSM 44701T), isolated from a smear-ripened cheese.</title>
        <authorList>
            <consortium name="US DOE Joint Genome Institute (JGI-PGF)"/>
            <person name="Walter F."/>
            <person name="Albersmeier A."/>
            <person name="Kalinowski J."/>
            <person name="Ruckert C."/>
        </authorList>
    </citation>
    <scope>NUCLEOTIDE SEQUENCE</scope>
    <source>
        <strain evidence="3">CGMCC 1.15958</strain>
    </source>
</reference>
<keyword evidence="4" id="KW-1185">Reference proteome</keyword>
<comment type="caution">
    <text evidence="3">The sequence shown here is derived from an EMBL/GenBank/DDBJ whole genome shotgun (WGS) entry which is preliminary data.</text>
</comment>